<gene>
    <name evidence="1" type="ordered locus">Snas_0872</name>
</gene>
<dbReference type="STRING" id="446470.Snas_0872"/>
<sequence length="247" mass="25936">MVSRVSDPLSPLLELAEVADSLENARAAVDRTLWHRRLRREGAQVATEVSLRCAVASATLDGAEYPIEEVRAGTVTDPVVQGALRVSTELPSLVTLWPKAPRQVLAKLHLLAARDLADVDQLGRPDADPHKAARLDALCALITAESRLPAALVAAVVHGELLALRPFPQAAGVVARAAARLTLAARGLDPNLLIAIDAGHAGRGPEYTGASGTFATGTPDGLRSWLKHCGLALSLGAEITTEICNGR</sequence>
<reference evidence="1 2" key="1">
    <citation type="journal article" date="2009" name="Stand. Genomic Sci.">
        <title>Complete genome sequence of Stackebrandtia nassauensis type strain (LLR-40K-21).</title>
        <authorList>
            <person name="Munk C."/>
            <person name="Lapidus A."/>
            <person name="Copeland A."/>
            <person name="Jando M."/>
            <person name="Mayilraj S."/>
            <person name="Glavina Del Rio T."/>
            <person name="Nolan M."/>
            <person name="Chen F."/>
            <person name="Lucas S."/>
            <person name="Tice H."/>
            <person name="Cheng J.F."/>
            <person name="Han C."/>
            <person name="Detter J.C."/>
            <person name="Bruce D."/>
            <person name="Goodwin L."/>
            <person name="Chain P."/>
            <person name="Pitluck S."/>
            <person name="Goker M."/>
            <person name="Ovchinikova G."/>
            <person name="Pati A."/>
            <person name="Ivanova N."/>
            <person name="Mavromatis K."/>
            <person name="Chen A."/>
            <person name="Palaniappan K."/>
            <person name="Land M."/>
            <person name="Hauser L."/>
            <person name="Chang Y.J."/>
            <person name="Jeffries C.D."/>
            <person name="Bristow J."/>
            <person name="Eisen J.A."/>
            <person name="Markowitz V."/>
            <person name="Hugenholtz P."/>
            <person name="Kyrpides N.C."/>
            <person name="Klenk H.P."/>
        </authorList>
    </citation>
    <scope>NUCLEOTIDE SEQUENCE [LARGE SCALE GENOMIC DNA]</scope>
    <source>
        <strain evidence="2">DSM 44728 / CIP 108903 / NRRL B-16338 / NBRC 102104 / LLR-40K-21</strain>
    </source>
</reference>
<evidence type="ECO:0008006" key="3">
    <source>
        <dbReference type="Google" id="ProtNLM"/>
    </source>
</evidence>
<accession>D3Q8X4</accession>
<dbReference type="HOGENOM" id="CLU_058793_1_0_11"/>
<dbReference type="OrthoDB" id="5241763at2"/>
<dbReference type="eggNOG" id="COG3177">
    <property type="taxonomic scope" value="Bacteria"/>
</dbReference>
<dbReference type="RefSeq" id="WP_013016154.1">
    <property type="nucleotide sequence ID" value="NC_013947.1"/>
</dbReference>
<dbReference type="EMBL" id="CP001778">
    <property type="protein sequence ID" value="ADD40583.1"/>
    <property type="molecule type" value="Genomic_DNA"/>
</dbReference>
<evidence type="ECO:0000313" key="1">
    <source>
        <dbReference type="EMBL" id="ADD40583.1"/>
    </source>
</evidence>
<proteinExistence type="predicted"/>
<organism evidence="1 2">
    <name type="scientific">Stackebrandtia nassauensis (strain DSM 44728 / CIP 108903 / NRRL B-16338 / NBRC 102104 / LLR-40K-21)</name>
    <dbReference type="NCBI Taxonomy" id="446470"/>
    <lineage>
        <taxon>Bacteria</taxon>
        <taxon>Bacillati</taxon>
        <taxon>Actinomycetota</taxon>
        <taxon>Actinomycetes</taxon>
        <taxon>Glycomycetales</taxon>
        <taxon>Glycomycetaceae</taxon>
        <taxon>Stackebrandtia</taxon>
    </lineage>
</organism>
<protein>
    <recommendedName>
        <fullName evidence="3">Fido domain-containing protein</fullName>
    </recommendedName>
</protein>
<dbReference type="Proteomes" id="UP000000844">
    <property type="component" value="Chromosome"/>
</dbReference>
<evidence type="ECO:0000313" key="2">
    <source>
        <dbReference type="Proteomes" id="UP000000844"/>
    </source>
</evidence>
<name>D3Q8X4_STANL</name>
<dbReference type="AlphaFoldDB" id="D3Q8X4"/>
<dbReference type="KEGG" id="sna:Snas_0872"/>
<keyword evidence="2" id="KW-1185">Reference proteome</keyword>